<evidence type="ECO:0000256" key="2">
    <source>
        <dbReference type="SAM" id="Phobius"/>
    </source>
</evidence>
<dbReference type="SUPFAM" id="SSF63491">
    <property type="entry name" value="BAG domain"/>
    <property type="match status" value="1"/>
</dbReference>
<organism evidence="3 4">
    <name type="scientific">Blyttiomyces helicus</name>
    <dbReference type="NCBI Taxonomy" id="388810"/>
    <lineage>
        <taxon>Eukaryota</taxon>
        <taxon>Fungi</taxon>
        <taxon>Fungi incertae sedis</taxon>
        <taxon>Chytridiomycota</taxon>
        <taxon>Chytridiomycota incertae sedis</taxon>
        <taxon>Chytridiomycetes</taxon>
        <taxon>Chytridiomycetes incertae sedis</taxon>
        <taxon>Blyttiomyces</taxon>
    </lineage>
</organism>
<dbReference type="Proteomes" id="UP000269721">
    <property type="component" value="Unassembled WGS sequence"/>
</dbReference>
<keyword evidence="2" id="KW-0812">Transmembrane</keyword>
<evidence type="ECO:0008006" key="5">
    <source>
        <dbReference type="Google" id="ProtNLM"/>
    </source>
</evidence>
<reference evidence="4" key="1">
    <citation type="journal article" date="2018" name="Nat. Microbiol.">
        <title>Leveraging single-cell genomics to expand the fungal tree of life.</title>
        <authorList>
            <person name="Ahrendt S.R."/>
            <person name="Quandt C.A."/>
            <person name="Ciobanu D."/>
            <person name="Clum A."/>
            <person name="Salamov A."/>
            <person name="Andreopoulos B."/>
            <person name="Cheng J.F."/>
            <person name="Woyke T."/>
            <person name="Pelin A."/>
            <person name="Henrissat B."/>
            <person name="Reynolds N.K."/>
            <person name="Benny G.L."/>
            <person name="Smith M.E."/>
            <person name="James T.Y."/>
            <person name="Grigoriev I.V."/>
        </authorList>
    </citation>
    <scope>NUCLEOTIDE SEQUENCE [LARGE SCALE GENOMIC DNA]</scope>
</reference>
<protein>
    <recommendedName>
        <fullName evidence="5">BAG domain-containing protein</fullName>
    </recommendedName>
</protein>
<feature type="transmembrane region" description="Helical" evidence="2">
    <location>
        <begin position="12"/>
        <end position="38"/>
    </location>
</feature>
<dbReference type="AlphaFoldDB" id="A0A4P9WJL8"/>
<evidence type="ECO:0000313" key="4">
    <source>
        <dbReference type="Proteomes" id="UP000269721"/>
    </source>
</evidence>
<dbReference type="OrthoDB" id="2140895at2759"/>
<keyword evidence="2" id="KW-0472">Membrane</keyword>
<evidence type="ECO:0000313" key="3">
    <source>
        <dbReference type="EMBL" id="RKO91718.1"/>
    </source>
</evidence>
<keyword evidence="4" id="KW-1185">Reference proteome</keyword>
<proteinExistence type="predicted"/>
<gene>
    <name evidence="3" type="ORF">BDK51DRAFT_30762</name>
</gene>
<accession>A0A4P9WJL8</accession>
<name>A0A4P9WJL8_9FUNG</name>
<dbReference type="EMBL" id="KZ994937">
    <property type="protein sequence ID" value="RKO91718.1"/>
    <property type="molecule type" value="Genomic_DNA"/>
</dbReference>
<sequence>MFGLGDHPLLNYSLALALGVVCTAVCTGAITFGIRTLIRDHNLTVLRRQFRKENKRLRDALKSVERECVKAVGPRIEAIAVEVGVEEAAAAESGSPGATAGAPADESNGNGKVEVAVEKKERAVSETPSGAAAATVEPTPLSSPPSAPVSPTRTAPPSRPPLPLLKAPVDRRLREVDDHLLRLLERLDALRPGDMAAVVRADPAVADAEADAATLKLMEDGISEMRARKKAVVRKVQGMLGRVDRLCEAAGIPSVGLQHRRGGKPLA</sequence>
<evidence type="ECO:0000256" key="1">
    <source>
        <dbReference type="SAM" id="MobiDB-lite"/>
    </source>
</evidence>
<keyword evidence="2" id="KW-1133">Transmembrane helix</keyword>
<feature type="region of interest" description="Disordered" evidence="1">
    <location>
        <begin position="120"/>
        <end position="165"/>
    </location>
</feature>